<evidence type="ECO:0000256" key="3">
    <source>
        <dbReference type="ARBA" id="ARBA00022771"/>
    </source>
</evidence>
<feature type="compositionally biased region" description="Basic and acidic residues" evidence="7">
    <location>
        <begin position="58"/>
        <end position="82"/>
    </location>
</feature>
<accession>C3XSV9</accession>
<keyword evidence="5" id="KW-0539">Nucleus</keyword>
<feature type="region of interest" description="Disordered" evidence="7">
    <location>
        <begin position="51"/>
        <end position="82"/>
    </location>
</feature>
<feature type="domain" description="C2H2-type" evidence="8">
    <location>
        <begin position="7"/>
        <end position="34"/>
    </location>
</feature>
<dbReference type="EMBL" id="GG666459">
    <property type="protein sequence ID" value="EEN69030.1"/>
    <property type="molecule type" value="Genomic_DNA"/>
</dbReference>
<feature type="domain" description="C2H2-type" evidence="8">
    <location>
        <begin position="162"/>
        <end position="189"/>
    </location>
</feature>
<feature type="domain" description="C2H2-type" evidence="8">
    <location>
        <begin position="222"/>
        <end position="245"/>
    </location>
</feature>
<dbReference type="InterPro" id="IPR036236">
    <property type="entry name" value="Znf_C2H2_sf"/>
</dbReference>
<dbReference type="GO" id="GO:0008270">
    <property type="term" value="F:zinc ion binding"/>
    <property type="evidence" value="ECO:0007669"/>
    <property type="project" value="UniProtKB-KW"/>
</dbReference>
<sequence length="245" mass="28497">NAGEEPYMCAICGFRTTEQSDLFRHIRSHTSEEPYQCDQSDSSEAQKPNLDYHISAKPGDEHKANHSGEKQPYRADQKSHLSEHMRIHTGGKPFKCDQCDYSATRKSRLDHHVSTKHRNEDETNPCAKKPYMMCGECRYKTTLMSDLYQHMKTHKGDLKRPYMCGECGCRFAHRGGLSVHMRKHTGEKPYKKPFKCDQCDYSTAWSTAFKHHKAKHSGEKPYMCEVCGYRSTRKWDLTRHMTKHT</sequence>
<evidence type="ECO:0000256" key="5">
    <source>
        <dbReference type="ARBA" id="ARBA00023242"/>
    </source>
</evidence>
<dbReference type="InParanoid" id="C3XSV9"/>
<protein>
    <recommendedName>
        <fullName evidence="8">C2H2-type domain-containing protein</fullName>
    </recommendedName>
</protein>
<evidence type="ECO:0000256" key="4">
    <source>
        <dbReference type="ARBA" id="ARBA00022833"/>
    </source>
</evidence>
<feature type="non-terminal residue" evidence="9">
    <location>
        <position position="1"/>
    </location>
</feature>
<dbReference type="eggNOG" id="KOG1721">
    <property type="taxonomic scope" value="Eukaryota"/>
</dbReference>
<dbReference type="AlphaFoldDB" id="C3XSV9"/>
<name>C3XSV9_BRAFL</name>
<evidence type="ECO:0000256" key="7">
    <source>
        <dbReference type="SAM" id="MobiDB-lite"/>
    </source>
</evidence>
<feature type="domain" description="C2H2-type" evidence="8">
    <location>
        <begin position="194"/>
        <end position="221"/>
    </location>
</feature>
<gene>
    <name evidence="9" type="ORF">BRAFLDRAFT_213204</name>
</gene>
<keyword evidence="4" id="KW-0862">Zinc</keyword>
<dbReference type="InterPro" id="IPR013087">
    <property type="entry name" value="Znf_C2H2_type"/>
</dbReference>
<evidence type="ECO:0000313" key="9">
    <source>
        <dbReference type="EMBL" id="EEN69030.1"/>
    </source>
</evidence>
<reference evidence="9" key="1">
    <citation type="journal article" date="2008" name="Nature">
        <title>The amphioxus genome and the evolution of the chordate karyotype.</title>
        <authorList>
            <consortium name="US DOE Joint Genome Institute (JGI-PGF)"/>
            <person name="Putnam N.H."/>
            <person name="Butts T."/>
            <person name="Ferrier D.E.K."/>
            <person name="Furlong R.F."/>
            <person name="Hellsten U."/>
            <person name="Kawashima T."/>
            <person name="Robinson-Rechavi M."/>
            <person name="Shoguchi E."/>
            <person name="Terry A."/>
            <person name="Yu J.-K."/>
            <person name="Benito-Gutierrez E.L."/>
            <person name="Dubchak I."/>
            <person name="Garcia-Fernandez J."/>
            <person name="Gibson-Brown J.J."/>
            <person name="Grigoriev I.V."/>
            <person name="Horton A.C."/>
            <person name="de Jong P.J."/>
            <person name="Jurka J."/>
            <person name="Kapitonov V.V."/>
            <person name="Kohara Y."/>
            <person name="Kuroki Y."/>
            <person name="Lindquist E."/>
            <person name="Lucas S."/>
            <person name="Osoegawa K."/>
            <person name="Pennacchio L.A."/>
            <person name="Salamov A.A."/>
            <person name="Satou Y."/>
            <person name="Sauka-Spengler T."/>
            <person name="Schmutz J."/>
            <person name="Shin-I T."/>
            <person name="Toyoda A."/>
            <person name="Bronner-Fraser M."/>
            <person name="Fujiyama A."/>
            <person name="Holland L.Z."/>
            <person name="Holland P.W.H."/>
            <person name="Satoh N."/>
            <person name="Rokhsar D.S."/>
        </authorList>
    </citation>
    <scope>NUCLEOTIDE SEQUENCE [LARGE SCALE GENOMIC DNA]</scope>
    <source>
        <strain evidence="9">S238N-H82</strain>
        <tissue evidence="9">Testes</tissue>
    </source>
</reference>
<dbReference type="PROSITE" id="PS50157">
    <property type="entry name" value="ZINC_FINGER_C2H2_2"/>
    <property type="match status" value="6"/>
</dbReference>
<dbReference type="PANTHER" id="PTHR24393">
    <property type="entry name" value="ZINC FINGER PROTEIN"/>
    <property type="match status" value="1"/>
</dbReference>
<dbReference type="FunFam" id="3.30.160.60:FF:003069">
    <property type="entry name" value="Uncharacterized protein"/>
    <property type="match status" value="1"/>
</dbReference>
<dbReference type="PROSITE" id="PS00028">
    <property type="entry name" value="ZINC_FINGER_C2H2_1"/>
    <property type="match status" value="1"/>
</dbReference>
<feature type="domain" description="C2H2-type" evidence="8">
    <location>
        <begin position="94"/>
        <end position="122"/>
    </location>
</feature>
<keyword evidence="1" id="KW-0479">Metal-binding</keyword>
<dbReference type="SMART" id="SM00355">
    <property type="entry name" value="ZnF_C2H2"/>
    <property type="match status" value="6"/>
</dbReference>
<dbReference type="FunFam" id="3.30.160.60:FF:000417">
    <property type="entry name" value="Zinc finger protein"/>
    <property type="match status" value="1"/>
</dbReference>
<evidence type="ECO:0000256" key="6">
    <source>
        <dbReference type="PROSITE-ProRule" id="PRU00042"/>
    </source>
</evidence>
<evidence type="ECO:0000259" key="8">
    <source>
        <dbReference type="PROSITE" id="PS50157"/>
    </source>
</evidence>
<dbReference type="PANTHER" id="PTHR24393:SF163">
    <property type="entry name" value="GASTRULA ZINC FINGER PROTEIN XLCGF7.1-LIKE"/>
    <property type="match status" value="1"/>
</dbReference>
<dbReference type="Gene3D" id="3.30.160.60">
    <property type="entry name" value="Classic Zinc Finger"/>
    <property type="match status" value="7"/>
</dbReference>
<dbReference type="FunFam" id="3.30.160.60:FF:002069">
    <property type="entry name" value="Uncharacterized protein"/>
    <property type="match status" value="1"/>
</dbReference>
<dbReference type="FunFam" id="3.30.160.60:FF:002514">
    <property type="entry name" value="Uncharacterized protein"/>
    <property type="match status" value="1"/>
</dbReference>
<organism>
    <name type="scientific">Branchiostoma floridae</name>
    <name type="common">Florida lancelet</name>
    <name type="synonym">Amphioxus</name>
    <dbReference type="NCBI Taxonomy" id="7739"/>
    <lineage>
        <taxon>Eukaryota</taxon>
        <taxon>Metazoa</taxon>
        <taxon>Chordata</taxon>
        <taxon>Cephalochordata</taxon>
        <taxon>Leptocardii</taxon>
        <taxon>Amphioxiformes</taxon>
        <taxon>Branchiostomatidae</taxon>
        <taxon>Branchiostoma</taxon>
    </lineage>
</organism>
<dbReference type="Pfam" id="PF00096">
    <property type="entry name" value="zf-C2H2"/>
    <property type="match status" value="3"/>
</dbReference>
<keyword evidence="2" id="KW-0677">Repeat</keyword>
<dbReference type="FunFam" id="3.30.160.60:FF:003482">
    <property type="match status" value="1"/>
</dbReference>
<dbReference type="SUPFAM" id="SSF57667">
    <property type="entry name" value="beta-beta-alpha zinc fingers"/>
    <property type="match status" value="4"/>
</dbReference>
<evidence type="ECO:0000256" key="2">
    <source>
        <dbReference type="ARBA" id="ARBA00022737"/>
    </source>
</evidence>
<keyword evidence="3 6" id="KW-0863">Zinc-finger</keyword>
<proteinExistence type="predicted"/>
<dbReference type="FunFam" id="3.30.160.60:FF:003459">
    <property type="match status" value="1"/>
</dbReference>
<feature type="domain" description="C2H2-type" evidence="8">
    <location>
        <begin position="132"/>
        <end position="159"/>
    </location>
</feature>
<evidence type="ECO:0000256" key="1">
    <source>
        <dbReference type="ARBA" id="ARBA00022723"/>
    </source>
</evidence>